<keyword evidence="3" id="KW-0949">S-adenosyl-L-methionine</keyword>
<dbReference type="InterPro" id="IPR002935">
    <property type="entry name" value="SAM_O-MeTrfase"/>
</dbReference>
<reference evidence="4 5" key="1">
    <citation type="submission" date="2016-01" db="EMBL/GenBank/DDBJ databases">
        <title>Complete Genome Sequence of Paenibacillus yonginensis DCY84, a novel Plant Growth-Promoting Bacteria with Elicitation of Induced Systemic Resistance.</title>
        <authorList>
            <person name="Kim Y.J."/>
            <person name="Yang D.C."/>
            <person name="Sukweenadhi J."/>
        </authorList>
    </citation>
    <scope>NUCLEOTIDE SEQUENCE [LARGE SCALE GENOMIC DNA]</scope>
    <source>
        <strain evidence="4 5">DCY84</strain>
    </source>
</reference>
<dbReference type="Proteomes" id="UP000092573">
    <property type="component" value="Chromosome"/>
</dbReference>
<evidence type="ECO:0000256" key="1">
    <source>
        <dbReference type="ARBA" id="ARBA00022603"/>
    </source>
</evidence>
<keyword evidence="5" id="KW-1185">Reference proteome</keyword>
<dbReference type="SUPFAM" id="SSF53335">
    <property type="entry name" value="S-adenosyl-L-methionine-dependent methyltransferases"/>
    <property type="match status" value="1"/>
</dbReference>
<gene>
    <name evidence="4" type="ORF">AWM70_03885</name>
</gene>
<keyword evidence="2 4" id="KW-0808">Transferase</keyword>
<dbReference type="GO" id="GO:0032259">
    <property type="term" value="P:methylation"/>
    <property type="evidence" value="ECO:0007669"/>
    <property type="project" value="UniProtKB-KW"/>
</dbReference>
<dbReference type="InterPro" id="IPR050362">
    <property type="entry name" value="Cation-dep_OMT"/>
</dbReference>
<dbReference type="AlphaFoldDB" id="A0A1B1MXE7"/>
<dbReference type="GO" id="GO:0008171">
    <property type="term" value="F:O-methyltransferase activity"/>
    <property type="evidence" value="ECO:0007669"/>
    <property type="project" value="InterPro"/>
</dbReference>
<keyword evidence="1 4" id="KW-0489">Methyltransferase</keyword>
<dbReference type="STRING" id="1462996.AWM70_03885"/>
<dbReference type="EMBL" id="CP014167">
    <property type="protein sequence ID" value="ANS73817.1"/>
    <property type="molecule type" value="Genomic_DNA"/>
</dbReference>
<evidence type="ECO:0000256" key="2">
    <source>
        <dbReference type="ARBA" id="ARBA00022679"/>
    </source>
</evidence>
<evidence type="ECO:0000313" key="4">
    <source>
        <dbReference type="EMBL" id="ANS73817.1"/>
    </source>
</evidence>
<dbReference type="PANTHER" id="PTHR10509:SF14">
    <property type="entry name" value="CAFFEOYL-COA O-METHYLTRANSFERASE 3-RELATED"/>
    <property type="match status" value="1"/>
</dbReference>
<sequence>MYKEDTVITPEQYSEELYKEDEALLNVKRTLAEAGIQDVSVAAGYGRLLTMLVRMSGAKSVLEIGALGGYSGICLARGFAGEEGRVVSLEISDVNAGLARRNMEAAGFGGVAEYMIGEALDSIEVLEQRGDRFDLFFIDADKGNYLNYLEKAIALANPGAIIVGDNTLLRGRTLNLDKNGPSVQIMRQFNEQIASDPRLLSTFLPAYDGLALAIVK</sequence>
<dbReference type="Pfam" id="PF01596">
    <property type="entry name" value="Methyltransf_3"/>
    <property type="match status" value="1"/>
</dbReference>
<dbReference type="PANTHER" id="PTHR10509">
    <property type="entry name" value="O-METHYLTRANSFERASE-RELATED"/>
    <property type="match status" value="1"/>
</dbReference>
<dbReference type="GO" id="GO:0008757">
    <property type="term" value="F:S-adenosylmethionine-dependent methyltransferase activity"/>
    <property type="evidence" value="ECO:0007669"/>
    <property type="project" value="TreeGrafter"/>
</dbReference>
<dbReference type="KEGG" id="pyg:AWM70_03885"/>
<organism evidence="4 5">
    <name type="scientific">Paenibacillus yonginensis</name>
    <dbReference type="NCBI Taxonomy" id="1462996"/>
    <lineage>
        <taxon>Bacteria</taxon>
        <taxon>Bacillati</taxon>
        <taxon>Bacillota</taxon>
        <taxon>Bacilli</taxon>
        <taxon>Bacillales</taxon>
        <taxon>Paenibacillaceae</taxon>
        <taxon>Paenibacillus</taxon>
    </lineage>
</organism>
<dbReference type="CDD" id="cd02440">
    <property type="entry name" value="AdoMet_MTases"/>
    <property type="match status" value="1"/>
</dbReference>
<evidence type="ECO:0000256" key="3">
    <source>
        <dbReference type="ARBA" id="ARBA00022691"/>
    </source>
</evidence>
<evidence type="ECO:0000313" key="5">
    <source>
        <dbReference type="Proteomes" id="UP000092573"/>
    </source>
</evidence>
<dbReference type="Gene3D" id="3.40.50.150">
    <property type="entry name" value="Vaccinia Virus protein VP39"/>
    <property type="match status" value="1"/>
</dbReference>
<name>A0A1B1MXE7_9BACL</name>
<dbReference type="InterPro" id="IPR029063">
    <property type="entry name" value="SAM-dependent_MTases_sf"/>
</dbReference>
<proteinExistence type="predicted"/>
<dbReference type="PROSITE" id="PS51682">
    <property type="entry name" value="SAM_OMT_I"/>
    <property type="match status" value="1"/>
</dbReference>
<accession>A0A1B1MXE7</accession>
<protein>
    <submittedName>
        <fullName evidence="4">Methyltransferase</fullName>
    </submittedName>
</protein>